<protein>
    <recommendedName>
        <fullName evidence="2">Apple domain-containing protein</fullName>
    </recommendedName>
</protein>
<feature type="domain" description="Apple" evidence="2">
    <location>
        <begin position="107"/>
        <end position="130"/>
    </location>
</feature>
<gene>
    <name evidence="3" type="ORF">NSCI0253_LOCUS47011</name>
</gene>
<organism evidence="3">
    <name type="scientific">Noctiluca scintillans</name>
    <name type="common">Sea sparkle</name>
    <name type="synonym">Red tide dinoflagellate</name>
    <dbReference type="NCBI Taxonomy" id="2966"/>
    <lineage>
        <taxon>Eukaryota</taxon>
        <taxon>Sar</taxon>
        <taxon>Alveolata</taxon>
        <taxon>Dinophyceae</taxon>
        <taxon>Noctilucales</taxon>
        <taxon>Noctilucaceae</taxon>
        <taxon>Noctiluca</taxon>
    </lineage>
</organism>
<sequence length="686" mass="76094">MRRLQTVIVACVIRGALCETQCLAMQGLDVSGMVVETLSLERNETGRCCSVCSAGSGCDAWSMEGDGACTIKRLWKDAEGWSSNMRGMCEGRVNTRFHAGQVVGDRVFAVQSQEECCNTCNILADCQGWEVKQGSELSCSLWNFTDHDPSKVGGLSAGGSRPLLGMSCSVIPGYRGAGKHVGSSTLLSLSQDDMDQECCAQCAQRPDCEFWTRMTDGNTCELKRSFIPSNRQVAGWRTGFGPKKEAPAEYCKVMKMVWRLAGDILRRTTFPTLGSAFANARVDLPSQLDCSKMTVDDSKLEAVLSNMTVAGSMTMLPTKTLGSNAADITLWLRASPSFSLDLNTCQSNRLRLALWDVGLDIRSEGRSSTWLSKLTTSRMRANLRQSTCSGQFLAFPAEHLHGKVLTRFPSSAHFSEVERSKECCERCSETAGCEGFIQGELSWIPFSGPSCELHKFTEPKKGYHANFKEVPVTVDEDTCMNGVETGKMTVWGDTQVERDAACQVMCGQADRCEMWVMSTSDRTCWLMEGIAKQGAIQAFRWFVNGIVDSLLQNLFTRSEYLCDHNWRRTIMRMLEKFEHQPHLLEGEFALSLKVPDNFWDIANLTDEGFLQWRFPLEAHTSNFTVVDQRLLPLVDSVIKVLTNPVGHGIVMPLGTTVPLTMGRFFRACVLNNGECPTNPPTDIQWV</sequence>
<feature type="domain" description="Apple" evidence="2">
    <location>
        <begin position="492"/>
        <end position="526"/>
    </location>
</feature>
<feature type="domain" description="Apple" evidence="2">
    <location>
        <begin position="402"/>
        <end position="436"/>
    </location>
</feature>
<evidence type="ECO:0000259" key="2">
    <source>
        <dbReference type="Pfam" id="PF14295"/>
    </source>
</evidence>
<dbReference type="EMBL" id="HBFQ01066150">
    <property type="protein sequence ID" value="CAD8872654.1"/>
    <property type="molecule type" value="Transcribed_RNA"/>
</dbReference>
<feature type="signal peptide" evidence="1">
    <location>
        <begin position="1"/>
        <end position="18"/>
    </location>
</feature>
<feature type="chain" id="PRO_5030655765" description="Apple domain-containing protein" evidence="1">
    <location>
        <begin position="19"/>
        <end position="686"/>
    </location>
</feature>
<proteinExistence type="predicted"/>
<dbReference type="Pfam" id="PF14295">
    <property type="entry name" value="PAN_4"/>
    <property type="match status" value="5"/>
</dbReference>
<dbReference type="AlphaFoldDB" id="A0A7S1FL37"/>
<dbReference type="InterPro" id="IPR003609">
    <property type="entry name" value="Pan_app"/>
</dbReference>
<feature type="domain" description="Apple" evidence="2">
    <location>
        <begin position="192"/>
        <end position="223"/>
    </location>
</feature>
<evidence type="ECO:0000256" key="1">
    <source>
        <dbReference type="SAM" id="SignalP"/>
    </source>
</evidence>
<name>A0A7S1FL37_NOCSC</name>
<feature type="domain" description="Apple" evidence="2">
    <location>
        <begin position="29"/>
        <end position="69"/>
    </location>
</feature>
<accession>A0A7S1FL37</accession>
<evidence type="ECO:0000313" key="3">
    <source>
        <dbReference type="EMBL" id="CAD8872654.1"/>
    </source>
</evidence>
<dbReference type="Gene3D" id="3.50.4.10">
    <property type="entry name" value="Hepatocyte Growth Factor"/>
    <property type="match status" value="1"/>
</dbReference>
<keyword evidence="1" id="KW-0732">Signal</keyword>
<reference evidence="3" key="1">
    <citation type="submission" date="2021-01" db="EMBL/GenBank/DDBJ databases">
        <authorList>
            <person name="Corre E."/>
            <person name="Pelletier E."/>
            <person name="Niang G."/>
            <person name="Scheremetjew M."/>
            <person name="Finn R."/>
            <person name="Kale V."/>
            <person name="Holt S."/>
            <person name="Cochrane G."/>
            <person name="Meng A."/>
            <person name="Brown T."/>
            <person name="Cohen L."/>
        </authorList>
    </citation>
    <scope>NUCLEOTIDE SEQUENCE</scope>
</reference>